<dbReference type="AlphaFoldDB" id="R1CY70"/>
<dbReference type="eggNOG" id="COG3166">
    <property type="taxonomic scope" value="Bacteria"/>
</dbReference>
<dbReference type="Pfam" id="PF05137">
    <property type="entry name" value="PilN"/>
    <property type="match status" value="1"/>
</dbReference>
<name>R1CY70_9FIRM</name>
<evidence type="ECO:0008006" key="4">
    <source>
        <dbReference type="Google" id="ProtNLM"/>
    </source>
</evidence>
<dbReference type="InterPro" id="IPR052534">
    <property type="entry name" value="Extracell_DNA_Util/SecSys_Comp"/>
</dbReference>
<keyword evidence="1" id="KW-1133">Transmembrane helix</keyword>
<keyword evidence="1" id="KW-0812">Transmembrane</keyword>
<dbReference type="PANTHER" id="PTHR40278:SF1">
    <property type="entry name" value="DNA UTILIZATION PROTEIN HOFN"/>
    <property type="match status" value="1"/>
</dbReference>
<sequence length="185" mass="21403">MRDINFFSPYIESKKLTTNKLTFTGAIVGGLLFIMIGLYTWNNIKIKNLNKEIAEMERFIHNESTISELKEINNLKHKLSIMKDYHKRLVEVNKKYDSQELIGTELINAIALSLPKNASIEILNISTENVQIQGFSGNRVSIAEFQHNLKETNLFKTVHVSDINQQSEEDIYNVFIINCYFKDVK</sequence>
<dbReference type="STRING" id="1304284.L21TH_0402"/>
<keyword evidence="3" id="KW-1185">Reference proteome</keyword>
<dbReference type="PANTHER" id="PTHR40278">
    <property type="entry name" value="DNA UTILIZATION PROTEIN HOFN"/>
    <property type="match status" value="1"/>
</dbReference>
<keyword evidence="1" id="KW-0472">Membrane</keyword>
<evidence type="ECO:0000313" key="2">
    <source>
        <dbReference type="EMBL" id="EOD01519.1"/>
    </source>
</evidence>
<dbReference type="Proteomes" id="UP000013378">
    <property type="component" value="Unassembled WGS sequence"/>
</dbReference>
<dbReference type="EMBL" id="ARZA01000053">
    <property type="protein sequence ID" value="EOD01519.1"/>
    <property type="molecule type" value="Genomic_DNA"/>
</dbReference>
<protein>
    <recommendedName>
        <fullName evidence="4">Type IV pilus biogenesis protein PilN</fullName>
    </recommendedName>
</protein>
<comment type="caution">
    <text evidence="2">The sequence shown here is derived from an EMBL/GenBank/DDBJ whole genome shotgun (WGS) entry which is preliminary data.</text>
</comment>
<evidence type="ECO:0000313" key="3">
    <source>
        <dbReference type="Proteomes" id="UP000013378"/>
    </source>
</evidence>
<organism evidence="2 3">
    <name type="scientific">Caldisalinibacter kiritimatiensis</name>
    <dbReference type="NCBI Taxonomy" id="1304284"/>
    <lineage>
        <taxon>Bacteria</taxon>
        <taxon>Bacillati</taxon>
        <taxon>Bacillota</taxon>
        <taxon>Tissierellia</taxon>
        <taxon>Tissierellales</taxon>
        <taxon>Thermohalobacteraceae</taxon>
        <taxon>Caldisalinibacter</taxon>
    </lineage>
</organism>
<reference evidence="2 3" key="1">
    <citation type="journal article" date="2015" name="Geomicrobiol. J.">
        <title>Caldisalinibacter kiritimatiensis gen. nov., sp. nov., a moderately thermohalophilic thiosulfate-reducing bacterium from a hypersaline microbial mat.</title>
        <authorList>
            <person name="Ben Hania W."/>
            <person name="Joseph M."/>
            <person name="Fiebig A."/>
            <person name="Bunk B."/>
            <person name="Klenk H.-P."/>
            <person name="Fardeau M.-L."/>
            <person name="Spring S."/>
        </authorList>
    </citation>
    <scope>NUCLEOTIDE SEQUENCE [LARGE SCALE GENOMIC DNA]</scope>
    <source>
        <strain evidence="2 3">L21-TH-D2</strain>
    </source>
</reference>
<gene>
    <name evidence="2" type="ORF">L21TH_0402</name>
</gene>
<feature type="transmembrane region" description="Helical" evidence="1">
    <location>
        <begin position="21"/>
        <end position="41"/>
    </location>
</feature>
<evidence type="ECO:0000256" key="1">
    <source>
        <dbReference type="SAM" id="Phobius"/>
    </source>
</evidence>
<proteinExistence type="predicted"/>
<dbReference type="InterPro" id="IPR007813">
    <property type="entry name" value="PilN"/>
</dbReference>
<accession>R1CY70</accession>